<evidence type="ECO:0000313" key="13">
    <source>
        <dbReference type="Proteomes" id="UP001328107"/>
    </source>
</evidence>
<evidence type="ECO:0000256" key="7">
    <source>
        <dbReference type="ARBA" id="ARBA00023136"/>
    </source>
</evidence>
<keyword evidence="13" id="KW-1185">Reference proteome</keyword>
<dbReference type="FunFam" id="2.30.42.10:FF:000026">
    <property type="entry name" value="Golgi reassembly stacking protein 2"/>
    <property type="match status" value="1"/>
</dbReference>
<dbReference type="Gene3D" id="2.30.42.10">
    <property type="match status" value="2"/>
</dbReference>
<keyword evidence="4" id="KW-0519">Myristate</keyword>
<dbReference type="Pfam" id="PF04495">
    <property type="entry name" value="GRASP55_65"/>
    <property type="match status" value="1"/>
</dbReference>
<dbReference type="Proteomes" id="UP001328107">
    <property type="component" value="Unassembled WGS sequence"/>
</dbReference>
<dbReference type="AlphaFoldDB" id="A0AAN5I6E6"/>
<proteinExistence type="inferred from homology"/>
<gene>
    <name evidence="12" type="ORF">PMAYCL1PPCAC_24268</name>
</gene>
<reference evidence="13" key="1">
    <citation type="submission" date="2022-10" db="EMBL/GenBank/DDBJ databases">
        <title>Genome assembly of Pristionchus species.</title>
        <authorList>
            <person name="Yoshida K."/>
            <person name="Sommer R.J."/>
        </authorList>
    </citation>
    <scope>NUCLEOTIDE SEQUENCE [LARGE SCALE GENOMIC DNA]</scope>
    <source>
        <strain evidence="13">RS5460</strain>
    </source>
</reference>
<dbReference type="PANTHER" id="PTHR12893:SF0">
    <property type="entry name" value="GRASP65"/>
    <property type="match status" value="1"/>
</dbReference>
<comment type="similarity">
    <text evidence="2">Belongs to the GORASP family.</text>
</comment>
<sequence>MGASESVPIPGGGSEGYHILRVQENSPGQHAGLEPFFDFVVCIGQARLDKDNDTMREVLKQHIDRPVELTVYNSKTQTVRQTQVVPSQTWGGQGLLGVSIRFCTFDGASQNVWHVLTVQPNSPASIAGLQSNTDYVLGAESVLNQAEDLTALVQANEGKPLKLYVYNVDSDVVREVSLTPNSAWGGEGCLGCDIGYGYLHRIPISVDRSKGTPVPPQPTQMQQPTSATGVYVASLGKTGIPQVDQVLAPPAPLSFPDPSQLATQFAATSISPQTYGGAPPGVTVSNGQGYSHDHDGHGHSHDHDDHGHGHSHSHDDHSGHGHSHDGGHGHSHDSCSPSPPPPVVPSPYSYQAPPQQSPYAHAAPLTTGAVHDYSTGGYPTASPPSIPYSAPTSLPPSSIPYSAPTPIPPPSIPSYAPPPTSGYPYYPPAPVSSAPTPIPPMPSYAPPPPSSFAPPPVSHFAAPPANTFNMPPSMPSFAPPAPPVFNPPTGGSEIPSVVPSMFSQQQQNSPPIQFPMPSLSSIGITNVAPGTILPPSAFPPAPPGGAPPPQQYYQHQ</sequence>
<keyword evidence="3" id="KW-0597">Phosphoprotein</keyword>
<keyword evidence="9" id="KW-0862">Zinc</keyword>
<dbReference type="FunFam" id="2.30.42.10:FF:000056">
    <property type="entry name" value="Golgi reassembly-stacking protein 2 isoform 1"/>
    <property type="match status" value="1"/>
</dbReference>
<organism evidence="12 13">
    <name type="scientific">Pristionchus mayeri</name>
    <dbReference type="NCBI Taxonomy" id="1317129"/>
    <lineage>
        <taxon>Eukaryota</taxon>
        <taxon>Metazoa</taxon>
        <taxon>Ecdysozoa</taxon>
        <taxon>Nematoda</taxon>
        <taxon>Chromadorea</taxon>
        <taxon>Rhabditida</taxon>
        <taxon>Rhabditina</taxon>
        <taxon>Diplogasteromorpha</taxon>
        <taxon>Diplogasteroidea</taxon>
        <taxon>Neodiplogasteridae</taxon>
        <taxon>Pristionchus</taxon>
    </lineage>
</organism>
<feature type="compositionally biased region" description="Pro residues" evidence="10">
    <location>
        <begin position="536"/>
        <end position="550"/>
    </location>
</feature>
<evidence type="ECO:0000313" key="12">
    <source>
        <dbReference type="EMBL" id="GMR54073.1"/>
    </source>
</evidence>
<protein>
    <recommendedName>
        <fullName evidence="11">PDZ GRASP-type domain-containing protein</fullName>
    </recommendedName>
</protein>
<feature type="binding site" evidence="9">
    <location>
        <position position="18"/>
    </location>
    <ligand>
        <name>Zn(2+)</name>
        <dbReference type="ChEBI" id="CHEBI:29105"/>
    </ligand>
</feature>
<evidence type="ECO:0000256" key="10">
    <source>
        <dbReference type="SAM" id="MobiDB-lite"/>
    </source>
</evidence>
<evidence type="ECO:0000256" key="2">
    <source>
        <dbReference type="ARBA" id="ARBA00007144"/>
    </source>
</evidence>
<dbReference type="EMBL" id="BTRK01000005">
    <property type="protein sequence ID" value="GMR54073.1"/>
    <property type="molecule type" value="Genomic_DNA"/>
</dbReference>
<feature type="compositionally biased region" description="Low complexity" evidence="10">
    <location>
        <begin position="346"/>
        <end position="361"/>
    </location>
</feature>
<evidence type="ECO:0000256" key="1">
    <source>
        <dbReference type="ARBA" id="ARBA00004394"/>
    </source>
</evidence>
<evidence type="ECO:0000256" key="4">
    <source>
        <dbReference type="ARBA" id="ARBA00022707"/>
    </source>
</evidence>
<evidence type="ECO:0000256" key="6">
    <source>
        <dbReference type="ARBA" id="ARBA00023034"/>
    </source>
</evidence>
<keyword evidence="9" id="KW-0479">Metal-binding</keyword>
<dbReference type="InterPro" id="IPR036034">
    <property type="entry name" value="PDZ_sf"/>
</dbReference>
<feature type="region of interest" description="Disordered" evidence="10">
    <location>
        <begin position="479"/>
        <end position="556"/>
    </location>
</feature>
<dbReference type="PROSITE" id="PS51865">
    <property type="entry name" value="PDZ_GRASP"/>
    <property type="match status" value="2"/>
</dbReference>
<dbReference type="PANTHER" id="PTHR12893">
    <property type="entry name" value="GOLGI REASSEMBLY STACKING PROTEIN GRASP"/>
    <property type="match status" value="1"/>
</dbReference>
<dbReference type="InterPro" id="IPR007583">
    <property type="entry name" value="GRASP55_65"/>
</dbReference>
<feature type="compositionally biased region" description="Polar residues" evidence="10">
    <location>
        <begin position="501"/>
        <end position="511"/>
    </location>
</feature>
<evidence type="ECO:0000256" key="8">
    <source>
        <dbReference type="ARBA" id="ARBA00023288"/>
    </source>
</evidence>
<evidence type="ECO:0000256" key="9">
    <source>
        <dbReference type="PIRSR" id="PIRSR607583-1"/>
    </source>
</evidence>
<keyword evidence="8" id="KW-0449">Lipoprotein</keyword>
<feature type="region of interest" description="Disordered" evidence="10">
    <location>
        <begin position="207"/>
        <end position="227"/>
    </location>
</feature>
<dbReference type="GO" id="GO:0046872">
    <property type="term" value="F:metal ion binding"/>
    <property type="evidence" value="ECO:0007669"/>
    <property type="project" value="UniProtKB-KW"/>
</dbReference>
<feature type="region of interest" description="Disordered" evidence="10">
    <location>
        <begin position="271"/>
        <end position="361"/>
    </location>
</feature>
<dbReference type="GO" id="GO:0000139">
    <property type="term" value="C:Golgi membrane"/>
    <property type="evidence" value="ECO:0007669"/>
    <property type="project" value="UniProtKB-SubCell"/>
</dbReference>
<dbReference type="GO" id="GO:0007030">
    <property type="term" value="P:Golgi organization"/>
    <property type="evidence" value="ECO:0007669"/>
    <property type="project" value="TreeGrafter"/>
</dbReference>
<evidence type="ECO:0000256" key="3">
    <source>
        <dbReference type="ARBA" id="ARBA00022553"/>
    </source>
</evidence>
<name>A0AAN5I6E6_9BILA</name>
<accession>A0AAN5I6E6</accession>
<dbReference type="InterPro" id="IPR024958">
    <property type="entry name" value="GRASP_PDZ"/>
</dbReference>
<dbReference type="SUPFAM" id="SSF50156">
    <property type="entry name" value="PDZ domain-like"/>
    <property type="match status" value="2"/>
</dbReference>
<keyword evidence="6" id="KW-0333">Golgi apparatus</keyword>
<comment type="subcellular location">
    <subcellularLocation>
        <location evidence="1">Golgi apparatus membrane</location>
    </subcellularLocation>
</comment>
<feature type="compositionally biased region" description="Basic and acidic residues" evidence="10">
    <location>
        <begin position="291"/>
        <end position="333"/>
    </location>
</feature>
<evidence type="ECO:0000259" key="11">
    <source>
        <dbReference type="PROSITE" id="PS51865"/>
    </source>
</evidence>
<comment type="caution">
    <text evidence="12">The sequence shown here is derived from an EMBL/GenBank/DDBJ whole genome shotgun (WGS) entry which is preliminary data.</text>
</comment>
<feature type="domain" description="PDZ GRASP-type" evidence="11">
    <location>
        <begin position="15"/>
        <end position="105"/>
    </location>
</feature>
<feature type="binding site" evidence="9">
    <location>
        <position position="103"/>
    </location>
    <ligand>
        <name>Zn(2+)</name>
        <dbReference type="ChEBI" id="CHEBI:29105"/>
    </ligand>
</feature>
<keyword evidence="5" id="KW-0677">Repeat</keyword>
<evidence type="ECO:0000256" key="5">
    <source>
        <dbReference type="ARBA" id="ARBA00022737"/>
    </source>
</evidence>
<keyword evidence="7" id="KW-0472">Membrane</keyword>
<feature type="domain" description="PDZ GRASP-type" evidence="11">
    <location>
        <begin position="111"/>
        <end position="199"/>
    </location>
</feature>